<dbReference type="EMBL" id="VSSQ01109195">
    <property type="protein sequence ID" value="MPN47584.1"/>
    <property type="molecule type" value="Genomic_DNA"/>
</dbReference>
<proteinExistence type="predicted"/>
<dbReference type="InterPro" id="IPR019468">
    <property type="entry name" value="AdenyloSucc_lyase_C"/>
</dbReference>
<protein>
    <recommendedName>
        <fullName evidence="1">Adenylosuccinate lyase C-terminal domain-containing protein</fullName>
    </recommendedName>
</protein>
<evidence type="ECO:0000313" key="2">
    <source>
        <dbReference type="EMBL" id="MPN47584.1"/>
    </source>
</evidence>
<dbReference type="SMART" id="SM00998">
    <property type="entry name" value="ADSL_C"/>
    <property type="match status" value="1"/>
</dbReference>
<sequence length="90" mass="9961">MAGVSRGGDRQALHEVIRKHSLAAKERLACGEGNDLSERLAGDPAFPLSLEEIQQELDPKRHIGRSVEQTERFLEKHPVPASTPLQEILV</sequence>
<dbReference type="Gene3D" id="1.10.40.30">
    <property type="entry name" value="Fumarase/aspartase (C-terminal domain)"/>
    <property type="match status" value="1"/>
</dbReference>
<accession>A0A645IH00</accession>
<feature type="domain" description="Adenylosuccinate lyase C-terminal" evidence="1">
    <location>
        <begin position="1"/>
        <end position="74"/>
    </location>
</feature>
<dbReference type="AlphaFoldDB" id="A0A645IH00"/>
<dbReference type="InterPro" id="IPR008948">
    <property type="entry name" value="L-Aspartase-like"/>
</dbReference>
<gene>
    <name evidence="2" type="ORF">SDC9_195187</name>
</gene>
<dbReference type="Pfam" id="PF10397">
    <property type="entry name" value="ADSL_C"/>
    <property type="match status" value="1"/>
</dbReference>
<dbReference type="GO" id="GO:0003824">
    <property type="term" value="F:catalytic activity"/>
    <property type="evidence" value="ECO:0007669"/>
    <property type="project" value="InterPro"/>
</dbReference>
<name>A0A645IH00_9ZZZZ</name>
<organism evidence="2">
    <name type="scientific">bioreactor metagenome</name>
    <dbReference type="NCBI Taxonomy" id="1076179"/>
    <lineage>
        <taxon>unclassified sequences</taxon>
        <taxon>metagenomes</taxon>
        <taxon>ecological metagenomes</taxon>
    </lineage>
</organism>
<comment type="caution">
    <text evidence="2">The sequence shown here is derived from an EMBL/GenBank/DDBJ whole genome shotgun (WGS) entry which is preliminary data.</text>
</comment>
<dbReference type="SUPFAM" id="SSF48557">
    <property type="entry name" value="L-aspartase-like"/>
    <property type="match status" value="1"/>
</dbReference>
<evidence type="ECO:0000259" key="1">
    <source>
        <dbReference type="SMART" id="SM00998"/>
    </source>
</evidence>
<reference evidence="2" key="1">
    <citation type="submission" date="2019-08" db="EMBL/GenBank/DDBJ databases">
        <authorList>
            <person name="Kucharzyk K."/>
            <person name="Murdoch R.W."/>
            <person name="Higgins S."/>
            <person name="Loffler F."/>
        </authorList>
    </citation>
    <scope>NUCLEOTIDE SEQUENCE</scope>
</reference>